<evidence type="ECO:0000256" key="2">
    <source>
        <dbReference type="ARBA" id="ARBA00022729"/>
    </source>
</evidence>
<gene>
    <name evidence="6" type="ORF">HNQ75_003029</name>
</gene>
<feature type="chain" id="PRO_5031021583" evidence="4">
    <location>
        <begin position="23"/>
        <end position="410"/>
    </location>
</feature>
<keyword evidence="7" id="KW-1185">Reference proteome</keyword>
<evidence type="ECO:0000256" key="4">
    <source>
        <dbReference type="SAM" id="SignalP"/>
    </source>
</evidence>
<evidence type="ECO:0000259" key="5">
    <source>
        <dbReference type="Pfam" id="PF13458"/>
    </source>
</evidence>
<dbReference type="AlphaFoldDB" id="A0A7W9Z1P8"/>
<evidence type="ECO:0000313" key="6">
    <source>
        <dbReference type="EMBL" id="MBB6181046.1"/>
    </source>
</evidence>
<keyword evidence="3" id="KW-0813">Transport</keyword>
<evidence type="ECO:0000256" key="3">
    <source>
        <dbReference type="ARBA" id="ARBA00022970"/>
    </source>
</evidence>
<dbReference type="SUPFAM" id="SSF53822">
    <property type="entry name" value="Periplasmic binding protein-like I"/>
    <property type="match status" value="1"/>
</dbReference>
<dbReference type="EMBL" id="JACHEJ010000007">
    <property type="protein sequence ID" value="MBB6181046.1"/>
    <property type="molecule type" value="Genomic_DNA"/>
</dbReference>
<dbReference type="CDD" id="cd06329">
    <property type="entry name" value="PBP1_SBP-like"/>
    <property type="match status" value="1"/>
</dbReference>
<evidence type="ECO:0000256" key="1">
    <source>
        <dbReference type="ARBA" id="ARBA00010062"/>
    </source>
</evidence>
<dbReference type="InterPro" id="IPR028081">
    <property type="entry name" value="Leu-bd"/>
</dbReference>
<dbReference type="InterPro" id="IPR028082">
    <property type="entry name" value="Peripla_BP_I"/>
</dbReference>
<feature type="signal peptide" evidence="4">
    <location>
        <begin position="1"/>
        <end position="22"/>
    </location>
</feature>
<name>A0A7W9Z1P8_9HYPH</name>
<comment type="caution">
    <text evidence="6">The sequence shown here is derived from an EMBL/GenBank/DDBJ whole genome shotgun (WGS) entry which is preliminary data.</text>
</comment>
<reference evidence="6 7" key="1">
    <citation type="submission" date="2020-08" db="EMBL/GenBank/DDBJ databases">
        <title>Genomic Encyclopedia of Type Strains, Phase IV (KMG-IV): sequencing the most valuable type-strain genomes for metagenomic binning, comparative biology and taxonomic classification.</title>
        <authorList>
            <person name="Goeker M."/>
        </authorList>
    </citation>
    <scope>NUCLEOTIDE SEQUENCE [LARGE SCALE GENOMIC DNA]</scope>
    <source>
        <strain evidence="6 7">DSM 102134</strain>
    </source>
</reference>
<dbReference type="Pfam" id="PF13458">
    <property type="entry name" value="Peripla_BP_6"/>
    <property type="match status" value="1"/>
</dbReference>
<dbReference type="RefSeq" id="WP_077547607.1">
    <property type="nucleotide sequence ID" value="NZ_JACHEJ010000007.1"/>
</dbReference>
<accession>A0A7W9Z1P8</accession>
<feature type="domain" description="Leucine-binding protein" evidence="5">
    <location>
        <begin position="24"/>
        <end position="370"/>
    </location>
</feature>
<comment type="similarity">
    <text evidence="1">Belongs to the leucine-binding protein family.</text>
</comment>
<dbReference type="InterPro" id="IPR051010">
    <property type="entry name" value="BCAA_transport"/>
</dbReference>
<dbReference type="Proteomes" id="UP000535501">
    <property type="component" value="Unassembled WGS sequence"/>
</dbReference>
<dbReference type="PANTHER" id="PTHR30483">
    <property type="entry name" value="LEUCINE-SPECIFIC-BINDING PROTEIN"/>
    <property type="match status" value="1"/>
</dbReference>
<keyword evidence="3" id="KW-0029">Amino-acid transport</keyword>
<sequence>MRSFVMSAVSAAAALSATALHAEPLKIGIIESLSGAQTSTGRLYANAVKYGVGRINEAGGFNGEPVTVTEYDNAGGSPEAADKFRQAVADGVDIIFQGASSAIAGQLTEDVRKHNIRNPGKEVIFINLGGEAMELTGDKCQFYHFRYTTTAPMRVNALVGAMKESGDLGDKIYSINQNYSWGQDMQAAVEAAAAEAGYTVVDEVLHDVNKIQDFAPFVARIRSAGPDTVFTGNWSNDLLLLMKAAGDAGLDVTFATAFLDQPGNIANAGKTALGHYIANNYDNAATDGEFAESYKTATGHYPIFVEGHTAFALGALQQALGTVDFGGGDIDVTKIALALENTTYESPIGPISVRKEDHQTIRPVVVSKVVENPKYPADGTNMGFETVKVIPGEQAISPVQDSCKMERPAE</sequence>
<organism evidence="6 7">
    <name type="scientific">Pseudorhizobium flavum</name>
    <dbReference type="NCBI Taxonomy" id="1335061"/>
    <lineage>
        <taxon>Bacteria</taxon>
        <taxon>Pseudomonadati</taxon>
        <taxon>Pseudomonadota</taxon>
        <taxon>Alphaproteobacteria</taxon>
        <taxon>Hyphomicrobiales</taxon>
        <taxon>Rhizobiaceae</taxon>
        <taxon>Rhizobium/Agrobacterium group</taxon>
        <taxon>Pseudorhizobium</taxon>
    </lineage>
</organism>
<dbReference type="Gene3D" id="3.40.50.2300">
    <property type="match status" value="2"/>
</dbReference>
<proteinExistence type="inferred from homology"/>
<evidence type="ECO:0000313" key="7">
    <source>
        <dbReference type="Proteomes" id="UP000535501"/>
    </source>
</evidence>
<protein>
    <submittedName>
        <fullName evidence="6">Branched-chain amino acid transport system substrate-binding protein</fullName>
    </submittedName>
</protein>
<keyword evidence="2 4" id="KW-0732">Signal</keyword>
<dbReference type="GO" id="GO:0006865">
    <property type="term" value="P:amino acid transport"/>
    <property type="evidence" value="ECO:0007669"/>
    <property type="project" value="UniProtKB-KW"/>
</dbReference>
<dbReference type="PANTHER" id="PTHR30483:SF37">
    <property type="entry name" value="ABC TRANSPORTER SUBSTRATE-BINDING PROTEIN"/>
    <property type="match status" value="1"/>
</dbReference>